<evidence type="ECO:0000313" key="2">
    <source>
        <dbReference type="EMBL" id="VDI26231.1"/>
    </source>
</evidence>
<dbReference type="OrthoDB" id="539634at2759"/>
<proteinExistence type="predicted"/>
<protein>
    <submittedName>
        <fullName evidence="2">Uncharacterized protein</fullName>
    </submittedName>
</protein>
<feature type="region of interest" description="Disordered" evidence="1">
    <location>
        <begin position="27"/>
        <end position="47"/>
    </location>
</feature>
<evidence type="ECO:0000256" key="1">
    <source>
        <dbReference type="SAM" id="MobiDB-lite"/>
    </source>
</evidence>
<comment type="caution">
    <text evidence="2">The sequence shown here is derived from an EMBL/GenBank/DDBJ whole genome shotgun (WGS) entry which is preliminary data.</text>
</comment>
<dbReference type="EMBL" id="UYJE01004224">
    <property type="protein sequence ID" value="VDI26231.1"/>
    <property type="molecule type" value="Genomic_DNA"/>
</dbReference>
<keyword evidence="3" id="KW-1185">Reference proteome</keyword>
<evidence type="ECO:0000313" key="3">
    <source>
        <dbReference type="Proteomes" id="UP000596742"/>
    </source>
</evidence>
<dbReference type="Proteomes" id="UP000596742">
    <property type="component" value="Unassembled WGS sequence"/>
</dbReference>
<name>A0A8B6DYH1_MYTGA</name>
<dbReference type="AlphaFoldDB" id="A0A8B6DYH1"/>
<gene>
    <name evidence="2" type="ORF">MGAL_10B091950</name>
</gene>
<sequence>MSFDNTQISEHDKEVLDRLFNPNLPYGDVVEDNKDTSPSEEEVETEEIKQVKILEADGVKAANCETFTSHWTSSLRPFNVTKGIWI</sequence>
<accession>A0A8B6DYH1</accession>
<organism evidence="2 3">
    <name type="scientific">Mytilus galloprovincialis</name>
    <name type="common">Mediterranean mussel</name>
    <dbReference type="NCBI Taxonomy" id="29158"/>
    <lineage>
        <taxon>Eukaryota</taxon>
        <taxon>Metazoa</taxon>
        <taxon>Spiralia</taxon>
        <taxon>Lophotrochozoa</taxon>
        <taxon>Mollusca</taxon>
        <taxon>Bivalvia</taxon>
        <taxon>Autobranchia</taxon>
        <taxon>Pteriomorphia</taxon>
        <taxon>Mytilida</taxon>
        <taxon>Mytiloidea</taxon>
        <taxon>Mytilidae</taxon>
        <taxon>Mytilinae</taxon>
        <taxon>Mytilus</taxon>
    </lineage>
</organism>
<reference evidence="2" key="1">
    <citation type="submission" date="2018-11" db="EMBL/GenBank/DDBJ databases">
        <authorList>
            <person name="Alioto T."/>
            <person name="Alioto T."/>
        </authorList>
    </citation>
    <scope>NUCLEOTIDE SEQUENCE</scope>
</reference>